<dbReference type="EMBL" id="LNUW01000001">
    <property type="protein sequence ID" value="KXG87981.1"/>
    <property type="molecule type" value="Genomic_DNA"/>
</dbReference>
<dbReference type="Pfam" id="PF13377">
    <property type="entry name" value="Peripla_BP_3"/>
    <property type="match status" value="1"/>
</dbReference>
<dbReference type="GO" id="GO:0000976">
    <property type="term" value="F:transcription cis-regulatory region binding"/>
    <property type="evidence" value="ECO:0007669"/>
    <property type="project" value="TreeGrafter"/>
</dbReference>
<keyword evidence="2" id="KW-0238">DNA-binding</keyword>
<evidence type="ECO:0000259" key="4">
    <source>
        <dbReference type="PROSITE" id="PS50932"/>
    </source>
</evidence>
<keyword evidence="3" id="KW-0804">Transcription</keyword>
<dbReference type="PROSITE" id="PS00356">
    <property type="entry name" value="HTH_LACI_1"/>
    <property type="match status" value="1"/>
</dbReference>
<feature type="domain" description="HTH lacI-type" evidence="4">
    <location>
        <begin position="13"/>
        <end position="67"/>
    </location>
</feature>
<dbReference type="CDD" id="cd01575">
    <property type="entry name" value="PBP1_GntR"/>
    <property type="match status" value="1"/>
</dbReference>
<comment type="caution">
    <text evidence="5">The sequence shown here is derived from an EMBL/GenBank/DDBJ whole genome shotgun (WGS) entry which is preliminary data.</text>
</comment>
<dbReference type="CDD" id="cd01392">
    <property type="entry name" value="HTH_LacI"/>
    <property type="match status" value="1"/>
</dbReference>
<keyword evidence="6" id="KW-1185">Reference proteome</keyword>
<name>A0A135P988_9HYPH</name>
<proteinExistence type="predicted"/>
<dbReference type="STRING" id="2052828.ATO67_16415"/>
<keyword evidence="1" id="KW-0805">Transcription regulation</keyword>
<dbReference type="InterPro" id="IPR028082">
    <property type="entry name" value="Peripla_BP_I"/>
</dbReference>
<dbReference type="InterPro" id="IPR010982">
    <property type="entry name" value="Lambda_DNA-bd_dom_sf"/>
</dbReference>
<gene>
    <name evidence="5" type="ORF">ATO67_16415</name>
</gene>
<dbReference type="RefSeq" id="WP_067651653.1">
    <property type="nucleotide sequence ID" value="NZ_KQ961032.1"/>
</dbReference>
<dbReference type="Pfam" id="PF00356">
    <property type="entry name" value="LacI"/>
    <property type="match status" value="1"/>
</dbReference>
<reference evidence="5 6" key="1">
    <citation type="submission" date="2015-11" db="EMBL/GenBank/DDBJ databases">
        <title>Draft genome sequence of Agrobacterium sp. R89-1.</title>
        <authorList>
            <person name="Zahradnik J."/>
            <person name="Kyslikova E."/>
            <person name="Palyzova A."/>
            <person name="Kyslik P."/>
        </authorList>
    </citation>
    <scope>NUCLEOTIDE SEQUENCE [LARGE SCALE GENOMIC DNA]</scope>
    <source>
        <strain evidence="5 6">R89-1</strain>
    </source>
</reference>
<sequence length="360" mass="39332">MPHTRRRKSIVKVTLQDVARETGVSAITVSRALREPDKVSDALRDQILSVVDKMGYVPDLNARALASGTSTFIGVLLPSLSHSALSAVLNGIEARIRGSDYRIQYSNTHYDAGAEVKQVRAFTAHSPAGVIVAGTERLENLEAIVNEAGCPVVQTIDATLQMRGIAVAIDHKKAAMVATRHMLSQGYRRIAILGCGHDIRVRLRQEGYCEVMQQAGLLDESMIIWQDAPPSIHVGSRLIRRLLEKRPDIDGVFCHSDDLALGVIFECQRLGIRVPEDFGICGFNDLEYAMTTEPPLTTIHVPRFDIGYTAADILITLGQGGVIKERNLDLGFELVERQTTRRSKVSASTDSSAPLAVADP</sequence>
<evidence type="ECO:0000313" key="5">
    <source>
        <dbReference type="EMBL" id="KXG87981.1"/>
    </source>
</evidence>
<dbReference type="InterPro" id="IPR046335">
    <property type="entry name" value="LacI/GalR-like_sensor"/>
</dbReference>
<dbReference type="AlphaFoldDB" id="A0A135P988"/>
<dbReference type="PANTHER" id="PTHR30146">
    <property type="entry name" value="LACI-RELATED TRANSCRIPTIONAL REPRESSOR"/>
    <property type="match status" value="1"/>
</dbReference>
<dbReference type="PROSITE" id="PS50932">
    <property type="entry name" value="HTH_LACI_2"/>
    <property type="match status" value="1"/>
</dbReference>
<evidence type="ECO:0000256" key="3">
    <source>
        <dbReference type="ARBA" id="ARBA00023163"/>
    </source>
</evidence>
<organism evidence="5 6">
    <name type="scientific">Agrobacterium bohemicum</name>
    <dbReference type="NCBI Taxonomy" id="2052828"/>
    <lineage>
        <taxon>Bacteria</taxon>
        <taxon>Pseudomonadati</taxon>
        <taxon>Pseudomonadota</taxon>
        <taxon>Alphaproteobacteria</taxon>
        <taxon>Hyphomicrobiales</taxon>
        <taxon>Rhizobiaceae</taxon>
        <taxon>Rhizobium/Agrobacterium group</taxon>
        <taxon>Agrobacterium</taxon>
    </lineage>
</organism>
<evidence type="ECO:0000313" key="6">
    <source>
        <dbReference type="Proteomes" id="UP000070498"/>
    </source>
</evidence>
<dbReference type="SUPFAM" id="SSF53822">
    <property type="entry name" value="Periplasmic binding protein-like I"/>
    <property type="match status" value="1"/>
</dbReference>
<dbReference type="Gene3D" id="1.10.260.40">
    <property type="entry name" value="lambda repressor-like DNA-binding domains"/>
    <property type="match status" value="1"/>
</dbReference>
<protein>
    <recommendedName>
        <fullName evidence="4">HTH lacI-type domain-containing protein</fullName>
    </recommendedName>
</protein>
<dbReference type="SUPFAM" id="SSF47413">
    <property type="entry name" value="lambda repressor-like DNA-binding domains"/>
    <property type="match status" value="1"/>
</dbReference>
<dbReference type="SMART" id="SM00354">
    <property type="entry name" value="HTH_LACI"/>
    <property type="match status" value="1"/>
</dbReference>
<dbReference type="GO" id="GO:0003700">
    <property type="term" value="F:DNA-binding transcription factor activity"/>
    <property type="evidence" value="ECO:0007669"/>
    <property type="project" value="TreeGrafter"/>
</dbReference>
<evidence type="ECO:0000256" key="1">
    <source>
        <dbReference type="ARBA" id="ARBA00023015"/>
    </source>
</evidence>
<dbReference type="PANTHER" id="PTHR30146:SF2">
    <property type="entry name" value="HTH-TYPE TRANSCRIPTIONAL REGULATOR GNTR"/>
    <property type="match status" value="1"/>
</dbReference>
<dbReference type="Proteomes" id="UP000070498">
    <property type="component" value="Unassembled WGS sequence"/>
</dbReference>
<dbReference type="InterPro" id="IPR000843">
    <property type="entry name" value="HTH_LacI"/>
</dbReference>
<dbReference type="Gene3D" id="3.40.50.2300">
    <property type="match status" value="2"/>
</dbReference>
<evidence type="ECO:0000256" key="2">
    <source>
        <dbReference type="ARBA" id="ARBA00023125"/>
    </source>
</evidence>
<accession>A0A135P988</accession>